<name>A0A6J5L595_9CAUD</name>
<sequence>MAAAANTTTLSVDYTGRDYYAIRQQLIERVQARVPEWKGDDPSDFGLAIIEAFSYMGDLVNYYIDRVANEAYILTATQRESLLNLASLFGYRPANYVNATTTLTITSYVGYQGGIGAAIIEEDFNEDVDSSHKHFAKVIVPNDHPFTVDGEYNRIKVSGFPGSTTGVIGDTDVSYETSVFNGTFDVAYVGYENSGQNVVWYRPTASVTGISVMTATVTRAVGASGRITYTAEHDFLVGQIVTITGLGTATGASLNLSKVKIDTASPTEFTVLNATVGTSSGTGTVTDTGFTMTLDETTRSLDPLTNQKIILSSSGVSAGNNYNGKWSIFSYVPPTDTVGTKITVSLLDSWTAPAITYAVVSEGVFRYSLWSDSSFGQGLTVGQKVTVTDVKSSANTGGTAGTGYNLTNVAVQAVKDVEAAVSRCKTTTGNATYYVSEQFAAGDIVTLRNLASASTASGAANVGFNLSNKAITNTSATVTASIQNVTTSGSLITYECTAAHGFKKDDFVTITGVTNDTDSTTDRTDVYNLKSAKIKSVGGGDTNSETTFTVVGYWTQDYSDIQPDIPTATLYAFTINSSGVTDASATSSGAAISKYFDLTSSGSPGTWNTSANAKVAPVLGGTYSSGGEITYSDFPIVIPNSAAASIVGYTVVPKGSTVGTQVTVNGATKDVIFSTQSEVTVPYRGSADVLAKHGEDISLRTENAAIVSAESHDIAGELLGYSTGDAAQLFSLKEIEVSPRSVRVFVDTGTEWEEWTQVEHIQDYAAEALVFQVNVAADETVFVEFGDGISGKIPFKEAGIKAVYLAGGGTIGNVAAGALQSWKSVAGAEADTIRASLSVTNYSAATGGTNPESNDSIRYNTPRALRSLNRAVTLEDFAGLALSVDGIVKANAYAESRSSVSVYIAPSSTDEETPGVDNNTMSNTTQMDDYISLVSNYLSDKKQIGTTVTVLPPTYSYVHVEVTYSVLPQYNQGIVEEAIKARILDDFSYDNLDFQDTITPEEIEFKLRQVDGVSNIRITGLYRDLGSGRNSLIGDPYEIFVFTGDQIGLTALHGVGYAEIVNVNFFPTNDADASTGTVTKVPTSINGSVYTYSLVLPYGTTKLLMQVSTNDNEKASVSINDNSATYDGTEYYEYTFTKIPDSTINVTVVAEDGLSTNSYKFKTTIASS</sequence>
<gene>
    <name evidence="1" type="ORF">UFOVP111_71</name>
</gene>
<reference evidence="1" key="1">
    <citation type="submission" date="2020-04" db="EMBL/GenBank/DDBJ databases">
        <authorList>
            <person name="Chiriac C."/>
            <person name="Salcher M."/>
            <person name="Ghai R."/>
            <person name="Kavagutti S V."/>
        </authorList>
    </citation>
    <scope>NUCLEOTIDE SEQUENCE</scope>
</reference>
<evidence type="ECO:0000313" key="1">
    <source>
        <dbReference type="EMBL" id="CAB4128742.1"/>
    </source>
</evidence>
<dbReference type="EMBL" id="LR796226">
    <property type="protein sequence ID" value="CAB4128742.1"/>
    <property type="molecule type" value="Genomic_DNA"/>
</dbReference>
<accession>A0A6J5L595</accession>
<proteinExistence type="predicted"/>
<protein>
    <submittedName>
        <fullName evidence="1">Baseplate protein J-like</fullName>
    </submittedName>
</protein>
<organism evidence="1">
    <name type="scientific">uncultured Caudovirales phage</name>
    <dbReference type="NCBI Taxonomy" id="2100421"/>
    <lineage>
        <taxon>Viruses</taxon>
        <taxon>Duplodnaviria</taxon>
        <taxon>Heunggongvirae</taxon>
        <taxon>Uroviricota</taxon>
        <taxon>Caudoviricetes</taxon>
        <taxon>Peduoviridae</taxon>
        <taxon>Maltschvirus</taxon>
        <taxon>Maltschvirus maltsch</taxon>
    </lineage>
</organism>